<proteinExistence type="predicted"/>
<evidence type="ECO:0000313" key="1">
    <source>
        <dbReference type="EMBL" id="CAC33477.1"/>
    </source>
</evidence>
<reference evidence="1" key="1">
    <citation type="journal article" date="2001" name="Mol. Microbiol.">
        <title>Chromosomal insertion and excision of a 30 kb unstable genetic element is responsible for phase variation of lipopolysaccharide and other virulence determinants in Legionella pneumophila.</title>
        <authorList>
            <person name="Lueneberg E."/>
            <person name="Mayer B."/>
            <person name="Daryab N."/>
            <person name="Kooistra O."/>
            <person name="Zaehringer U."/>
            <person name="Rohde M."/>
            <person name="Swanson J."/>
            <person name="Frosch M."/>
        </authorList>
    </citation>
    <scope>NUCLEOTIDE SEQUENCE</scope>
    <source>
        <strain evidence="1">Serogroup 1</strain>
    </source>
</reference>
<name>Q9AKW8_LEGPN</name>
<organism evidence="1">
    <name type="scientific">Legionella pneumophila</name>
    <dbReference type="NCBI Taxonomy" id="446"/>
    <lineage>
        <taxon>Bacteria</taxon>
        <taxon>Pseudomonadati</taxon>
        <taxon>Pseudomonadota</taxon>
        <taxon>Gammaproteobacteria</taxon>
        <taxon>Legionellales</taxon>
        <taxon>Legionellaceae</taxon>
        <taxon>Legionella</taxon>
    </lineage>
</organism>
<dbReference type="EMBL" id="AJ277755">
    <property type="protein sequence ID" value="CAC33477.1"/>
    <property type="molecule type" value="Genomic_DNA"/>
</dbReference>
<accession>Q9AKW8</accession>
<sequence>MIIRETKGDKMTEEKKEQVSKCKAHHFIVTGWMTKGGNQSATQMRCAQCLMPVCLEELQSKEWKEAQGF</sequence>
<protein>
    <submittedName>
        <fullName evidence="1">Uncharacterized protein</fullName>
    </submittedName>
</protein>
<dbReference type="AlphaFoldDB" id="Q9AKW8"/>